<dbReference type="AlphaFoldDB" id="A2E9Q9"/>
<dbReference type="Gene3D" id="3.40.50.150">
    <property type="entry name" value="Vaccinia Virus protein VP39"/>
    <property type="match status" value="1"/>
</dbReference>
<dbReference type="VEuPathDB" id="TrichDB:TVAG_281940"/>
<dbReference type="GO" id="GO:0032259">
    <property type="term" value="P:methylation"/>
    <property type="evidence" value="ECO:0007669"/>
    <property type="project" value="UniProtKB-KW"/>
</dbReference>
<dbReference type="InterPro" id="IPR006342">
    <property type="entry name" value="FkbM_mtfrase"/>
</dbReference>
<dbReference type="EMBL" id="DS113335">
    <property type="protein sequence ID" value="EAY10594.1"/>
    <property type="molecule type" value="Genomic_DNA"/>
</dbReference>
<dbReference type="KEGG" id="tva:4768529"/>
<evidence type="ECO:0000313" key="2">
    <source>
        <dbReference type="EMBL" id="EAY10594.1"/>
    </source>
</evidence>
<name>A2E9Q9_TRIV3</name>
<dbReference type="PANTHER" id="PTHR34203:SF15">
    <property type="entry name" value="SLL1173 PROTEIN"/>
    <property type="match status" value="1"/>
</dbReference>
<keyword evidence="2" id="KW-0808">Transferase</keyword>
<evidence type="ECO:0000313" key="3">
    <source>
        <dbReference type="Proteomes" id="UP000001542"/>
    </source>
</evidence>
<dbReference type="PANTHER" id="PTHR34203">
    <property type="entry name" value="METHYLTRANSFERASE, FKBM FAMILY PROTEIN"/>
    <property type="match status" value="1"/>
</dbReference>
<dbReference type="NCBIfam" id="TIGR01444">
    <property type="entry name" value="fkbM_fam"/>
    <property type="match status" value="1"/>
</dbReference>
<feature type="domain" description="Methyltransferase FkbM" evidence="1">
    <location>
        <begin position="170"/>
        <end position="314"/>
    </location>
</feature>
<dbReference type="RefSeq" id="XP_001322817.1">
    <property type="nucleotide sequence ID" value="XM_001322782.1"/>
</dbReference>
<dbReference type="InParanoid" id="A2E9Q9"/>
<dbReference type="Pfam" id="PF05050">
    <property type="entry name" value="Methyltransf_21"/>
    <property type="match status" value="1"/>
</dbReference>
<dbReference type="Proteomes" id="UP000001542">
    <property type="component" value="Unassembled WGS sequence"/>
</dbReference>
<evidence type="ECO:0000259" key="1">
    <source>
        <dbReference type="Pfam" id="PF05050"/>
    </source>
</evidence>
<reference evidence="2" key="1">
    <citation type="submission" date="2006-10" db="EMBL/GenBank/DDBJ databases">
        <authorList>
            <person name="Amadeo P."/>
            <person name="Zhao Q."/>
            <person name="Wortman J."/>
            <person name="Fraser-Liggett C."/>
            <person name="Carlton J."/>
        </authorList>
    </citation>
    <scope>NUCLEOTIDE SEQUENCE</scope>
    <source>
        <strain evidence="2">G3</strain>
    </source>
</reference>
<dbReference type="VEuPathDB" id="TrichDB:TVAGG3_0043290"/>
<keyword evidence="3" id="KW-1185">Reference proteome</keyword>
<dbReference type="SMR" id="A2E9Q9"/>
<sequence length="372" mass="42669">MINNRHCNRLSFIILYTSILVALQMAGRNEWYLFIQGFIPNHQFNVGDGIPHDIESSTFLVKEILKILSDRYQNHALNYLAEKLLTHTYFMNSKQMKDISYVAGCLFSSYDNYTCPESPPSIERKIPSATHSLTKCKIPEYFPEVVVFHHGLKHSKRQIKEYIKNRDMIDAGAYIGDSACILSSYTNKKIYSYEISKSNYNALKAVVKNNNIDDKVVTFRKGLASKEGVMHLIDTGNSGASIVKEGNENISLVTIDDEARKYNMKIGFMKADCEGFDLEVLKGAADVIRRDRPVISFQTYHNFEEFFGIPEFIMSFPNYMFYFRVEGINKNALGEYGIFAYPAEIIYPTYTPSQMDEIRNFPGINISTWNAF</sequence>
<dbReference type="SUPFAM" id="SSF53335">
    <property type="entry name" value="S-adenosyl-L-methionine-dependent methyltransferases"/>
    <property type="match status" value="1"/>
</dbReference>
<dbReference type="InterPro" id="IPR052514">
    <property type="entry name" value="SAM-dependent_MTase"/>
</dbReference>
<reference evidence="2" key="2">
    <citation type="journal article" date="2007" name="Science">
        <title>Draft genome sequence of the sexually transmitted pathogen Trichomonas vaginalis.</title>
        <authorList>
            <person name="Carlton J.M."/>
            <person name="Hirt R.P."/>
            <person name="Silva J.C."/>
            <person name="Delcher A.L."/>
            <person name="Schatz M."/>
            <person name="Zhao Q."/>
            <person name="Wortman J.R."/>
            <person name="Bidwell S.L."/>
            <person name="Alsmark U.C.M."/>
            <person name="Besteiro S."/>
            <person name="Sicheritz-Ponten T."/>
            <person name="Noel C.J."/>
            <person name="Dacks J.B."/>
            <person name="Foster P.G."/>
            <person name="Simillion C."/>
            <person name="Van de Peer Y."/>
            <person name="Miranda-Saavedra D."/>
            <person name="Barton G.J."/>
            <person name="Westrop G.D."/>
            <person name="Mueller S."/>
            <person name="Dessi D."/>
            <person name="Fiori P.L."/>
            <person name="Ren Q."/>
            <person name="Paulsen I."/>
            <person name="Zhang H."/>
            <person name="Bastida-Corcuera F.D."/>
            <person name="Simoes-Barbosa A."/>
            <person name="Brown M.T."/>
            <person name="Hayes R.D."/>
            <person name="Mukherjee M."/>
            <person name="Okumura C.Y."/>
            <person name="Schneider R."/>
            <person name="Smith A.J."/>
            <person name="Vanacova S."/>
            <person name="Villalvazo M."/>
            <person name="Haas B.J."/>
            <person name="Pertea M."/>
            <person name="Feldblyum T.V."/>
            <person name="Utterback T.R."/>
            <person name="Shu C.L."/>
            <person name="Osoegawa K."/>
            <person name="de Jong P.J."/>
            <person name="Hrdy I."/>
            <person name="Horvathova L."/>
            <person name="Zubacova Z."/>
            <person name="Dolezal P."/>
            <person name="Malik S.B."/>
            <person name="Logsdon J.M. Jr."/>
            <person name="Henze K."/>
            <person name="Gupta A."/>
            <person name="Wang C.C."/>
            <person name="Dunne R.L."/>
            <person name="Upcroft J.A."/>
            <person name="Upcroft P."/>
            <person name="White O."/>
            <person name="Salzberg S.L."/>
            <person name="Tang P."/>
            <person name="Chiu C.-H."/>
            <person name="Lee Y.-S."/>
            <person name="Embley T.M."/>
            <person name="Coombs G.H."/>
            <person name="Mottram J.C."/>
            <person name="Tachezy J."/>
            <person name="Fraser-Liggett C.M."/>
            <person name="Johnson P.J."/>
        </authorList>
    </citation>
    <scope>NUCLEOTIDE SEQUENCE [LARGE SCALE GENOMIC DNA]</scope>
    <source>
        <strain evidence="2">G3</strain>
    </source>
</reference>
<accession>A2E9Q9</accession>
<dbReference type="OrthoDB" id="2108639at2759"/>
<proteinExistence type="predicted"/>
<protein>
    <submittedName>
        <fullName evidence="2">Methyltransferase, FkbM family protein</fullName>
    </submittedName>
</protein>
<keyword evidence="2" id="KW-0489">Methyltransferase</keyword>
<dbReference type="GO" id="GO:0008171">
    <property type="term" value="F:O-methyltransferase activity"/>
    <property type="evidence" value="ECO:0000318"/>
    <property type="project" value="GO_Central"/>
</dbReference>
<dbReference type="InterPro" id="IPR029063">
    <property type="entry name" value="SAM-dependent_MTases_sf"/>
</dbReference>
<organism evidence="2 3">
    <name type="scientific">Trichomonas vaginalis (strain ATCC PRA-98 / G3)</name>
    <dbReference type="NCBI Taxonomy" id="412133"/>
    <lineage>
        <taxon>Eukaryota</taxon>
        <taxon>Metamonada</taxon>
        <taxon>Parabasalia</taxon>
        <taxon>Trichomonadida</taxon>
        <taxon>Trichomonadidae</taxon>
        <taxon>Trichomonas</taxon>
    </lineage>
</organism>
<gene>
    <name evidence="2" type="ORF">TVAG_281940</name>
</gene>